<keyword evidence="2" id="KW-1185">Reference proteome</keyword>
<sequence>MQGTLKSILIIITFLFLHSCINYENLDTDELEILYQKKKDPAILPILCKKYYKKFQKEYLKEDYIRKQPAEYKAKTVKYCKLSYQENRDINSAKILERLYLSNYVNLHRDFLYFLYWAYKANDTEVIDTFVKSDSKIFATLEHTDTLLDYLTTGMKDLLDDEVIHRFTVTKKMLHYYIKNLEGIKSSWLFFTNKEYILEYFQELEKAFGQLINDMKRNRYIIREVKRNFSLYKTRGQIKDTRAKVYLRIIENLKALIRINIDDFYLFLGRKETLSKEISTAMNIQRKDQSMLKDISPIIKRFIEEKNKYIKMYNKYFEEVR</sequence>
<reference evidence="1 2" key="1">
    <citation type="journal article" date="2021" name="Syst. Appl. Microbiol.">
        <title>Persephonella atlantica sp. nov.: How to adapt to physico-chemical gradients in high temperature hydrothermal habitats.</title>
        <authorList>
            <person name="Francois D.X."/>
            <person name="Godfroy A."/>
            <person name="Mathien C."/>
            <person name="Aube J."/>
            <person name="Cathalot C."/>
            <person name="Lesongeur F."/>
            <person name="L'Haridon S."/>
            <person name="Philippon X."/>
            <person name="Roussel E.G."/>
        </authorList>
    </citation>
    <scope>NUCLEOTIDE SEQUENCE [LARGE SCALE GENOMIC DNA]</scope>
    <source>
        <strain evidence="1 2">MO1340</strain>
    </source>
</reference>
<organism evidence="1 2">
    <name type="scientific">Persephonella atlantica</name>
    <dbReference type="NCBI Taxonomy" id="2699429"/>
    <lineage>
        <taxon>Bacteria</taxon>
        <taxon>Pseudomonadati</taxon>
        <taxon>Aquificota</taxon>
        <taxon>Aquificia</taxon>
        <taxon>Aquificales</taxon>
        <taxon>Hydrogenothermaceae</taxon>
        <taxon>Persephonella</taxon>
    </lineage>
</organism>
<comment type="caution">
    <text evidence="1">The sequence shown here is derived from an EMBL/GenBank/DDBJ whole genome shotgun (WGS) entry which is preliminary data.</text>
</comment>
<dbReference type="RefSeq" id="WP_200673237.1">
    <property type="nucleotide sequence ID" value="NZ_JAACYA010000001.1"/>
</dbReference>
<name>A0ABS1GG79_9AQUI</name>
<proteinExistence type="predicted"/>
<evidence type="ECO:0008006" key="3">
    <source>
        <dbReference type="Google" id="ProtNLM"/>
    </source>
</evidence>
<evidence type="ECO:0000313" key="1">
    <source>
        <dbReference type="EMBL" id="MBK3331836.1"/>
    </source>
</evidence>
<dbReference type="EMBL" id="JAACYA010000001">
    <property type="protein sequence ID" value="MBK3331836.1"/>
    <property type="molecule type" value="Genomic_DNA"/>
</dbReference>
<accession>A0ABS1GG79</accession>
<protein>
    <recommendedName>
        <fullName evidence="3">Lipoprotein</fullName>
    </recommendedName>
</protein>
<gene>
    <name evidence="1" type="ORF">GWK41_01990</name>
</gene>
<evidence type="ECO:0000313" key="2">
    <source>
        <dbReference type="Proteomes" id="UP000772812"/>
    </source>
</evidence>
<dbReference type="Proteomes" id="UP000772812">
    <property type="component" value="Unassembled WGS sequence"/>
</dbReference>